<evidence type="ECO:0000313" key="1">
    <source>
        <dbReference type="EMBL" id="KAI5355896.1"/>
    </source>
</evidence>
<reference evidence="1 2" key="1">
    <citation type="journal article" date="2022" name="G3 (Bethesda)">
        <title>Whole-genome sequence and methylome profiling of the almond [Prunus dulcis (Mill.) D.A. Webb] cultivar 'Nonpareil'.</title>
        <authorList>
            <person name="D'Amico-Willman K.M."/>
            <person name="Ouma W.Z."/>
            <person name="Meulia T."/>
            <person name="Sideli G.M."/>
            <person name="Gradziel T.M."/>
            <person name="Fresnedo-Ramirez J."/>
        </authorList>
    </citation>
    <scope>NUCLEOTIDE SEQUENCE [LARGE SCALE GENOMIC DNA]</scope>
    <source>
        <strain evidence="1">Clone GOH B32 T37-40</strain>
    </source>
</reference>
<dbReference type="Proteomes" id="UP001054821">
    <property type="component" value="Chromosome 1"/>
</dbReference>
<sequence>MAKLKQQDVESGFELLRKFAKIVDLAGNWANITVGGVHEFHGSQSPDLKSMQLRICQQQGNGTMRRVSLKLWDWLGHICINSRVLLARHEPSIGINIRNTPSAIRKEGIVGSITVLLLWPAEPHLEHFPPNGARSLRGNSYWVKERVVEIAKAIDDEDGLIGALNAFHRHFPHSKSEDKPE</sequence>
<name>A0AAD4ZXJ5_PRUDU</name>
<proteinExistence type="predicted"/>
<accession>A0AAD4ZXJ5</accession>
<protein>
    <submittedName>
        <fullName evidence="1">Uncharacterized protein</fullName>
    </submittedName>
</protein>
<keyword evidence="2" id="KW-1185">Reference proteome</keyword>
<comment type="caution">
    <text evidence="1">The sequence shown here is derived from an EMBL/GenBank/DDBJ whole genome shotgun (WGS) entry which is preliminary data.</text>
</comment>
<gene>
    <name evidence="1" type="ORF">L3X38_008791</name>
</gene>
<dbReference type="AlphaFoldDB" id="A0AAD4ZXJ5"/>
<dbReference type="EMBL" id="JAJFAZ020000001">
    <property type="protein sequence ID" value="KAI5355896.1"/>
    <property type="molecule type" value="Genomic_DNA"/>
</dbReference>
<evidence type="ECO:0000313" key="2">
    <source>
        <dbReference type="Proteomes" id="UP001054821"/>
    </source>
</evidence>
<organism evidence="1 2">
    <name type="scientific">Prunus dulcis</name>
    <name type="common">Almond</name>
    <name type="synonym">Amygdalus dulcis</name>
    <dbReference type="NCBI Taxonomy" id="3755"/>
    <lineage>
        <taxon>Eukaryota</taxon>
        <taxon>Viridiplantae</taxon>
        <taxon>Streptophyta</taxon>
        <taxon>Embryophyta</taxon>
        <taxon>Tracheophyta</taxon>
        <taxon>Spermatophyta</taxon>
        <taxon>Magnoliopsida</taxon>
        <taxon>eudicotyledons</taxon>
        <taxon>Gunneridae</taxon>
        <taxon>Pentapetalae</taxon>
        <taxon>rosids</taxon>
        <taxon>fabids</taxon>
        <taxon>Rosales</taxon>
        <taxon>Rosaceae</taxon>
        <taxon>Amygdaloideae</taxon>
        <taxon>Amygdaleae</taxon>
        <taxon>Prunus</taxon>
    </lineage>
</organism>